<evidence type="ECO:0000313" key="2">
    <source>
        <dbReference type="Proteomes" id="UP001370490"/>
    </source>
</evidence>
<dbReference type="EMBL" id="JBAMMX010000006">
    <property type="protein sequence ID" value="KAK6938585.1"/>
    <property type="molecule type" value="Genomic_DNA"/>
</dbReference>
<comment type="caution">
    <text evidence="1">The sequence shown here is derived from an EMBL/GenBank/DDBJ whole genome shotgun (WGS) entry which is preliminary data.</text>
</comment>
<protein>
    <submittedName>
        <fullName evidence="1">Uncharacterized protein</fullName>
    </submittedName>
</protein>
<keyword evidence="2" id="KW-1185">Reference proteome</keyword>
<dbReference type="AlphaFoldDB" id="A0AAN8VR10"/>
<dbReference type="Proteomes" id="UP001370490">
    <property type="component" value="Unassembled WGS sequence"/>
</dbReference>
<organism evidence="1 2">
    <name type="scientific">Dillenia turbinata</name>
    <dbReference type="NCBI Taxonomy" id="194707"/>
    <lineage>
        <taxon>Eukaryota</taxon>
        <taxon>Viridiplantae</taxon>
        <taxon>Streptophyta</taxon>
        <taxon>Embryophyta</taxon>
        <taxon>Tracheophyta</taxon>
        <taxon>Spermatophyta</taxon>
        <taxon>Magnoliopsida</taxon>
        <taxon>eudicotyledons</taxon>
        <taxon>Gunneridae</taxon>
        <taxon>Pentapetalae</taxon>
        <taxon>Dilleniales</taxon>
        <taxon>Dilleniaceae</taxon>
        <taxon>Dillenia</taxon>
    </lineage>
</organism>
<accession>A0AAN8VR10</accession>
<proteinExistence type="predicted"/>
<feature type="non-terminal residue" evidence="1">
    <location>
        <position position="77"/>
    </location>
</feature>
<name>A0AAN8VR10_9MAGN</name>
<reference evidence="1 2" key="1">
    <citation type="submission" date="2023-12" db="EMBL/GenBank/DDBJ databases">
        <title>A high-quality genome assembly for Dillenia turbinata (Dilleniales).</title>
        <authorList>
            <person name="Chanderbali A."/>
        </authorList>
    </citation>
    <scope>NUCLEOTIDE SEQUENCE [LARGE SCALE GENOMIC DNA]</scope>
    <source>
        <strain evidence="1">LSX21</strain>
        <tissue evidence="1">Leaf</tissue>
    </source>
</reference>
<gene>
    <name evidence="1" type="ORF">RJ641_032093</name>
</gene>
<sequence length="77" mass="8196">MAYQKPVFAKSVLLVAYPQQVWSKMEIVSSSSQNLGSDIYCSKAFGMTVGVDSLYRVPDSSSAGAVLAATLCNFLAP</sequence>
<evidence type="ECO:0000313" key="1">
    <source>
        <dbReference type="EMBL" id="KAK6938585.1"/>
    </source>
</evidence>